<reference evidence="2" key="1">
    <citation type="submission" date="2018-10" db="EMBL/GenBank/DDBJ databases">
        <title>Hidden diversity of soil giant viruses.</title>
        <authorList>
            <person name="Schulz F."/>
            <person name="Alteio L."/>
            <person name="Goudeau D."/>
            <person name="Ryan E.M."/>
            <person name="Malmstrom R.R."/>
            <person name="Blanchard J."/>
            <person name="Woyke T."/>
        </authorList>
    </citation>
    <scope>NUCLEOTIDE SEQUENCE</scope>
    <source>
        <strain evidence="2">GAV1</strain>
    </source>
</reference>
<sequence>MLHLEVITPSTVNINIKTLIIEYSSIWDDFHYLLSKNTSKSIYFSYNVWKRYPALTDSNTFIINDLIPNTRYIIRCIYSLNGSPMISDNYVFSTINTSTIITLEELSISPIYITDTDLCLKINIMNPEINKNELIFWYGTKHIGKHYKLIDDNSNILLEDLQPNTEYRMYCSYKHGSYKRQSEMHCFRTLHKAIEVHDEAVMLPIILPTILSTILPTILPATLRTYTKKISLKRTYSTILAKS</sequence>
<evidence type="ECO:0000313" key="2">
    <source>
        <dbReference type="EMBL" id="AYV79865.1"/>
    </source>
</evidence>
<gene>
    <name evidence="2" type="ORF">Gaeavirus1_2</name>
</gene>
<protein>
    <submittedName>
        <fullName evidence="2">Uncharacterized protein</fullName>
    </submittedName>
</protein>
<dbReference type="EMBL" id="MK072199">
    <property type="protein sequence ID" value="AYV79865.1"/>
    <property type="molecule type" value="Genomic_DNA"/>
</dbReference>
<evidence type="ECO:0000256" key="1">
    <source>
        <dbReference type="SAM" id="Phobius"/>
    </source>
</evidence>
<organism evidence="2">
    <name type="scientific">Gaeavirus sp</name>
    <dbReference type="NCBI Taxonomy" id="2487767"/>
    <lineage>
        <taxon>Viruses</taxon>
        <taxon>Varidnaviria</taxon>
        <taxon>Bamfordvirae</taxon>
        <taxon>Nucleocytoviricota</taxon>
        <taxon>Megaviricetes</taxon>
        <taxon>Imitervirales</taxon>
        <taxon>Mimiviridae</taxon>
        <taxon>Klosneuvirinae</taxon>
    </lineage>
</organism>
<keyword evidence="1" id="KW-0472">Membrane</keyword>
<feature type="transmembrane region" description="Helical" evidence="1">
    <location>
        <begin position="201"/>
        <end position="223"/>
    </location>
</feature>
<proteinExistence type="predicted"/>
<accession>A0A3G4ZY72</accession>
<name>A0A3G4ZY72_9VIRU</name>
<keyword evidence="1" id="KW-1133">Transmembrane helix</keyword>
<keyword evidence="1" id="KW-0812">Transmembrane</keyword>